<feature type="compositionally biased region" description="Basic residues" evidence="1">
    <location>
        <begin position="82"/>
        <end position="96"/>
    </location>
</feature>
<keyword evidence="2" id="KW-0812">Transmembrane</keyword>
<dbReference type="AlphaFoldDB" id="A0AAD8XCE4"/>
<protein>
    <submittedName>
        <fullName evidence="3">Uncharacterized protein</fullName>
    </submittedName>
</protein>
<evidence type="ECO:0000313" key="4">
    <source>
        <dbReference type="Proteomes" id="UP001244207"/>
    </source>
</evidence>
<feature type="transmembrane region" description="Helical" evidence="2">
    <location>
        <begin position="6"/>
        <end position="26"/>
    </location>
</feature>
<gene>
    <name evidence="3" type="ORF">BDZ83DRAFT_438268</name>
</gene>
<dbReference type="RefSeq" id="XP_060362137.1">
    <property type="nucleotide sequence ID" value="XM_060503089.1"/>
</dbReference>
<keyword evidence="2" id="KW-0472">Membrane</keyword>
<feature type="compositionally biased region" description="Low complexity" evidence="1">
    <location>
        <begin position="44"/>
        <end position="78"/>
    </location>
</feature>
<dbReference type="GeneID" id="85386988"/>
<organism evidence="3 4">
    <name type="scientific">Glomerella acutata</name>
    <name type="common">Colletotrichum acutatum</name>
    <dbReference type="NCBI Taxonomy" id="27357"/>
    <lineage>
        <taxon>Eukaryota</taxon>
        <taxon>Fungi</taxon>
        <taxon>Dikarya</taxon>
        <taxon>Ascomycota</taxon>
        <taxon>Pezizomycotina</taxon>
        <taxon>Sordariomycetes</taxon>
        <taxon>Hypocreomycetidae</taxon>
        <taxon>Glomerellales</taxon>
        <taxon>Glomerellaceae</taxon>
        <taxon>Colletotrichum</taxon>
        <taxon>Colletotrichum acutatum species complex</taxon>
    </lineage>
</organism>
<evidence type="ECO:0000256" key="2">
    <source>
        <dbReference type="SAM" id="Phobius"/>
    </source>
</evidence>
<sequence>MEFALYATAKWCIGVAFLVVFLRGIATTKKHSWSYSRKPAAPPSESVSSESISSDFEWESTYSESEATSSEAESTCTEPKPHNRQLLKRHRRHKRNIPMLLHERPY</sequence>
<evidence type="ECO:0000256" key="1">
    <source>
        <dbReference type="SAM" id="MobiDB-lite"/>
    </source>
</evidence>
<keyword evidence="4" id="KW-1185">Reference proteome</keyword>
<dbReference type="EMBL" id="JAHMHS010000085">
    <property type="protein sequence ID" value="KAK1721341.1"/>
    <property type="molecule type" value="Genomic_DNA"/>
</dbReference>
<comment type="caution">
    <text evidence="3">The sequence shown here is derived from an EMBL/GenBank/DDBJ whole genome shotgun (WGS) entry which is preliminary data.</text>
</comment>
<evidence type="ECO:0000313" key="3">
    <source>
        <dbReference type="EMBL" id="KAK1721341.1"/>
    </source>
</evidence>
<feature type="region of interest" description="Disordered" evidence="1">
    <location>
        <begin position="30"/>
        <end position="106"/>
    </location>
</feature>
<dbReference type="Proteomes" id="UP001244207">
    <property type="component" value="Unassembled WGS sequence"/>
</dbReference>
<reference evidence="3" key="1">
    <citation type="submission" date="2021-12" db="EMBL/GenBank/DDBJ databases">
        <title>Comparative genomics, transcriptomics and evolutionary studies reveal genomic signatures of adaptation to plant cell wall in hemibiotrophic fungi.</title>
        <authorList>
            <consortium name="DOE Joint Genome Institute"/>
            <person name="Baroncelli R."/>
            <person name="Diaz J.F."/>
            <person name="Benocci T."/>
            <person name="Peng M."/>
            <person name="Battaglia E."/>
            <person name="Haridas S."/>
            <person name="Andreopoulos W."/>
            <person name="Labutti K."/>
            <person name="Pangilinan J."/>
            <person name="Floch G.L."/>
            <person name="Makela M.R."/>
            <person name="Henrissat B."/>
            <person name="Grigoriev I.V."/>
            <person name="Crouch J.A."/>
            <person name="De Vries R.P."/>
            <person name="Sukno S.A."/>
            <person name="Thon M.R."/>
        </authorList>
    </citation>
    <scope>NUCLEOTIDE SEQUENCE</scope>
    <source>
        <strain evidence="3">CBS 112980</strain>
    </source>
</reference>
<proteinExistence type="predicted"/>
<keyword evidence="2" id="KW-1133">Transmembrane helix</keyword>
<name>A0AAD8XCE4_GLOAC</name>
<accession>A0AAD8XCE4</accession>